<gene>
    <name evidence="3" type="ORF">F0U60_25710</name>
</gene>
<organism evidence="3 4">
    <name type="scientific">Archangium minus</name>
    <dbReference type="NCBI Taxonomy" id="83450"/>
    <lineage>
        <taxon>Bacteria</taxon>
        <taxon>Pseudomonadati</taxon>
        <taxon>Myxococcota</taxon>
        <taxon>Myxococcia</taxon>
        <taxon>Myxococcales</taxon>
        <taxon>Cystobacterineae</taxon>
        <taxon>Archangiaceae</taxon>
        <taxon>Archangium</taxon>
    </lineage>
</organism>
<evidence type="ECO:0000259" key="2">
    <source>
        <dbReference type="Pfam" id="PF05227"/>
    </source>
</evidence>
<dbReference type="Proteomes" id="UP001611383">
    <property type="component" value="Chromosome"/>
</dbReference>
<dbReference type="InterPro" id="IPR007891">
    <property type="entry name" value="CHASE3"/>
</dbReference>
<accession>A0ABY9WTM8</accession>
<evidence type="ECO:0000313" key="4">
    <source>
        <dbReference type="Proteomes" id="UP001611383"/>
    </source>
</evidence>
<dbReference type="Pfam" id="PF05227">
    <property type="entry name" value="CHASE3"/>
    <property type="match status" value="1"/>
</dbReference>
<protein>
    <recommendedName>
        <fullName evidence="2">CHASE3 domain-containing protein</fullName>
    </recommendedName>
</protein>
<dbReference type="RefSeq" id="WP_395824454.1">
    <property type="nucleotide sequence ID" value="NZ_CP043494.1"/>
</dbReference>
<feature type="compositionally biased region" description="Basic residues" evidence="1">
    <location>
        <begin position="140"/>
        <end position="155"/>
    </location>
</feature>
<dbReference type="EMBL" id="CP043494">
    <property type="protein sequence ID" value="WNG47144.1"/>
    <property type="molecule type" value="Genomic_DNA"/>
</dbReference>
<proteinExistence type="predicted"/>
<evidence type="ECO:0000313" key="3">
    <source>
        <dbReference type="EMBL" id="WNG47144.1"/>
    </source>
</evidence>
<feature type="domain" description="CHASE3" evidence="2">
    <location>
        <begin position="37"/>
        <end position="113"/>
    </location>
</feature>
<evidence type="ECO:0000256" key="1">
    <source>
        <dbReference type="SAM" id="MobiDB-lite"/>
    </source>
</evidence>
<reference evidence="3 4" key="1">
    <citation type="submission" date="2019-08" db="EMBL/GenBank/DDBJ databases">
        <title>Archangium and Cystobacter genomes.</title>
        <authorList>
            <person name="Chen I.-C.K."/>
            <person name="Wielgoss S."/>
        </authorList>
    </citation>
    <scope>NUCLEOTIDE SEQUENCE [LARGE SCALE GENOMIC DNA]</scope>
    <source>
        <strain evidence="3 4">Cbm 6</strain>
    </source>
</reference>
<keyword evidence="4" id="KW-1185">Reference proteome</keyword>
<feature type="region of interest" description="Disordered" evidence="1">
    <location>
        <begin position="134"/>
        <end position="155"/>
    </location>
</feature>
<dbReference type="CDD" id="cd19410">
    <property type="entry name" value="HK9-like_sensor"/>
    <property type="match status" value="1"/>
</dbReference>
<name>A0ABY9WTM8_9BACT</name>
<sequence length="155" mass="17793">MRRKLPLQPAGLALVASLLLALLLWASNRSWQSLIEAESWVKHTHEIQLATERLQRILVDAETGQRGFLVTGNESYLAPYHQVLEGYRPALEDVRKLAAYSPAQQQRVERLEPEWAEPTRRFMPWGAVLPPWRRTDPHTARRRAAPRCRGARLGT</sequence>